<reference evidence="2 3" key="1">
    <citation type="submission" date="2020-08" db="EMBL/GenBank/DDBJ databases">
        <title>Genomic Encyclopedia of Type Strains, Phase IV (KMG-IV): sequencing the most valuable type-strain genomes for metagenomic binning, comparative biology and taxonomic classification.</title>
        <authorList>
            <person name="Goeker M."/>
        </authorList>
    </citation>
    <scope>NUCLEOTIDE SEQUENCE [LARGE SCALE GENOMIC DNA]</scope>
    <source>
        <strain evidence="2 3">DSM 17455</strain>
    </source>
</reference>
<dbReference type="Proteomes" id="UP000587524">
    <property type="component" value="Unassembled WGS sequence"/>
</dbReference>
<accession>A0ABR6CGM4</accession>
<dbReference type="RefSeq" id="WP_246341060.1">
    <property type="nucleotide sequence ID" value="NZ_JACJHY010000050.1"/>
</dbReference>
<comment type="caution">
    <text evidence="2">The sequence shown here is derived from an EMBL/GenBank/DDBJ whole genome shotgun (WGS) entry which is preliminary data.</text>
</comment>
<keyword evidence="3" id="KW-1185">Reference proteome</keyword>
<evidence type="ECO:0000256" key="1">
    <source>
        <dbReference type="SAM" id="MobiDB-lite"/>
    </source>
</evidence>
<dbReference type="EMBL" id="JACJHZ010000050">
    <property type="protein sequence ID" value="MBA9024184.1"/>
    <property type="molecule type" value="Genomic_DNA"/>
</dbReference>
<protein>
    <submittedName>
        <fullName evidence="2">Uncharacterized protein</fullName>
    </submittedName>
</protein>
<organism evidence="2 3">
    <name type="scientific">Aminobacter ciceronei</name>
    <dbReference type="NCBI Taxonomy" id="150723"/>
    <lineage>
        <taxon>Bacteria</taxon>
        <taxon>Pseudomonadati</taxon>
        <taxon>Pseudomonadota</taxon>
        <taxon>Alphaproteobacteria</taxon>
        <taxon>Hyphomicrobiales</taxon>
        <taxon>Phyllobacteriaceae</taxon>
        <taxon>Aminobacter</taxon>
    </lineage>
</organism>
<feature type="compositionally biased region" description="Basic and acidic residues" evidence="1">
    <location>
        <begin position="32"/>
        <end position="42"/>
    </location>
</feature>
<evidence type="ECO:0000313" key="2">
    <source>
        <dbReference type="EMBL" id="MBA9024184.1"/>
    </source>
</evidence>
<feature type="region of interest" description="Disordered" evidence="1">
    <location>
        <begin position="22"/>
        <end position="51"/>
    </location>
</feature>
<proteinExistence type="predicted"/>
<sequence length="150" mass="16507">MRSNQGFDQKTRELERLRRQLQSRNKTLQTGKKPDKSVRDNNRAASTTGAGTDMRKLVTSSMIVLLAALSIGAASTQPQAKGTVTRTDRCNRLQQQFTDEIAEHAEAKRAAEAKAFQKKAMKFCAGNQQAQGIRAYATALKMLGAQPIEP</sequence>
<name>A0ABR6CGM4_9HYPH</name>
<evidence type="ECO:0000313" key="3">
    <source>
        <dbReference type="Proteomes" id="UP000587524"/>
    </source>
</evidence>
<gene>
    <name evidence="2" type="ORF">HNQ97_006221</name>
</gene>